<organism evidence="1 2">
    <name type="scientific">Pyrenophora teres f. teres</name>
    <dbReference type="NCBI Taxonomy" id="97479"/>
    <lineage>
        <taxon>Eukaryota</taxon>
        <taxon>Fungi</taxon>
        <taxon>Dikarya</taxon>
        <taxon>Ascomycota</taxon>
        <taxon>Pezizomycotina</taxon>
        <taxon>Dothideomycetes</taxon>
        <taxon>Pleosporomycetidae</taxon>
        <taxon>Pleosporales</taxon>
        <taxon>Pleosporineae</taxon>
        <taxon>Pleosporaceae</taxon>
        <taxon>Pyrenophora</taxon>
    </lineage>
</organism>
<protein>
    <submittedName>
        <fullName evidence="1">Uncharacterized protein</fullName>
    </submittedName>
</protein>
<dbReference type="Proteomes" id="UP000472372">
    <property type="component" value="Chromosome 3"/>
</dbReference>
<gene>
    <name evidence="1" type="ORF">PTTW11_03061</name>
</gene>
<accession>A0A6S6VL78</accession>
<evidence type="ECO:0000313" key="2">
    <source>
        <dbReference type="Proteomes" id="UP000472372"/>
    </source>
</evidence>
<name>A0A6S6VL78_9PLEO</name>
<reference evidence="1" key="1">
    <citation type="submission" date="2021-02" db="EMBL/GenBank/DDBJ databases">
        <authorList>
            <person name="Syme A R."/>
            <person name="Syme A R."/>
            <person name="Moolhuijzen P."/>
        </authorList>
    </citation>
    <scope>NUCLEOTIDE SEQUENCE</scope>
    <source>
        <strain evidence="1">W1-1</strain>
    </source>
</reference>
<evidence type="ECO:0000313" key="1">
    <source>
        <dbReference type="EMBL" id="CAE7020420.1"/>
    </source>
</evidence>
<dbReference type="AlphaFoldDB" id="A0A6S6VL78"/>
<sequence length="157" mass="15666">MAKFLLALLGMAAIALAQNPSSTFVETNTEPYYGPNGLVYPTLSAAVSSSASFASNQTTTIALSPTTSAAVYSSGRPANSTLSMSSKALNSTMTHATTSHTATHSSTSTSASRTSSTIARKTTASTSAPAGTGAAAANFPDAVGVIFGGLVAGWAMF</sequence>
<dbReference type="EMBL" id="HG992979">
    <property type="protein sequence ID" value="CAE7020420.1"/>
    <property type="molecule type" value="Genomic_DNA"/>
</dbReference>
<proteinExistence type="predicted"/>